<evidence type="ECO:0000256" key="7">
    <source>
        <dbReference type="ARBA" id="ARBA00022622"/>
    </source>
</evidence>
<keyword evidence="5" id="KW-0964">Secreted</keyword>
<keyword evidence="7" id="KW-0336">GPI-anchor</keyword>
<keyword evidence="13" id="KW-0325">Glycoprotein</keyword>
<evidence type="ECO:0000256" key="9">
    <source>
        <dbReference type="ARBA" id="ARBA00022729"/>
    </source>
</evidence>
<dbReference type="InterPro" id="IPR008427">
    <property type="entry name" value="Extracellular_membr_CFEM_dom"/>
</dbReference>
<comment type="caution">
    <text evidence="15">Lacks conserved residue(s) required for the propagation of feature annotation.</text>
</comment>
<dbReference type="AlphaFoldDB" id="A0A0H1BB27"/>
<dbReference type="PANTHER" id="PTHR37928:SF2">
    <property type="entry name" value="GPI ANCHORED CFEM DOMAIN PROTEIN (AFU_ORTHOLOGUE AFUA_6G10580)"/>
    <property type="match status" value="1"/>
</dbReference>
<evidence type="ECO:0000256" key="1">
    <source>
        <dbReference type="ARBA" id="ARBA00004609"/>
    </source>
</evidence>
<feature type="binding site" description="axial binding residue" evidence="15">
    <location>
        <position position="51"/>
    </location>
    <ligand>
        <name>heme</name>
        <dbReference type="ChEBI" id="CHEBI:30413"/>
    </ligand>
    <ligandPart>
        <name>Fe</name>
        <dbReference type="ChEBI" id="CHEBI:18248"/>
    </ligandPart>
</feature>
<dbReference type="GO" id="GO:0046872">
    <property type="term" value="F:metal ion binding"/>
    <property type="evidence" value="ECO:0007669"/>
    <property type="project" value="UniProtKB-UniRule"/>
</dbReference>
<dbReference type="PANTHER" id="PTHR37928">
    <property type="entry name" value="CFEM DOMAIN PROTEIN (AFU_ORTHOLOGUE AFUA_6G14090)"/>
    <property type="match status" value="1"/>
</dbReference>
<dbReference type="GO" id="GO:0005886">
    <property type="term" value="C:plasma membrane"/>
    <property type="evidence" value="ECO:0007669"/>
    <property type="project" value="UniProtKB-SubCell"/>
</dbReference>
<dbReference type="SMART" id="SM00747">
    <property type="entry name" value="CFEM"/>
    <property type="match status" value="1"/>
</dbReference>
<keyword evidence="19" id="KW-1185">Reference proteome</keyword>
<evidence type="ECO:0000256" key="15">
    <source>
        <dbReference type="PROSITE-ProRule" id="PRU01356"/>
    </source>
</evidence>
<dbReference type="STRING" id="2060906.A0A0H1BB27"/>
<comment type="caution">
    <text evidence="18">The sequence shown here is derived from an EMBL/GenBank/DDBJ whole genome shotgun (WGS) entry which is preliminary data.</text>
</comment>
<sequence>MKSLIALCGFVLAVTVSCQDFGPVFNLPECPRSCIMETSGRASEFGCNAGDVVCLCKNEEYQRALMDCAKKCKPEEIDAMTKAGREVCASAGAPVPPATGADITIPFPSVELPSVPLPEVPSLTMPPLPELPSLTMPPLPGLPSVSMPPLPELPSVTVPPLPEMPSVPPLPSIPNLPPNAEGEGTVISNTNSMSILPVESSGITYLDPMLTPSASASSGSADPYPGVANSLSPMHNGAIYIGLLALVL</sequence>
<evidence type="ECO:0000256" key="5">
    <source>
        <dbReference type="ARBA" id="ARBA00022525"/>
    </source>
</evidence>
<evidence type="ECO:0000256" key="16">
    <source>
        <dbReference type="SAM" id="SignalP"/>
    </source>
</evidence>
<evidence type="ECO:0000256" key="3">
    <source>
        <dbReference type="ARBA" id="ARBA00010031"/>
    </source>
</evidence>
<dbReference type="EMBL" id="LDEV01002574">
    <property type="protein sequence ID" value="KLJ08580.1"/>
    <property type="molecule type" value="Genomic_DNA"/>
</dbReference>
<keyword evidence="14" id="KW-0449">Lipoprotein</keyword>
<keyword evidence="11" id="KW-0472">Membrane</keyword>
<keyword evidence="9 16" id="KW-0732">Signal</keyword>
<proteinExistence type="inferred from homology"/>
<evidence type="ECO:0000256" key="14">
    <source>
        <dbReference type="ARBA" id="ARBA00023288"/>
    </source>
</evidence>
<reference evidence="19" key="1">
    <citation type="journal article" date="2015" name="PLoS Genet.">
        <title>The dynamic genome and transcriptome of the human fungal pathogen Blastomyces and close relative Emmonsia.</title>
        <authorList>
            <person name="Munoz J.F."/>
            <person name="Gauthier G.M."/>
            <person name="Desjardins C.A."/>
            <person name="Gallo J.E."/>
            <person name="Holder J."/>
            <person name="Sullivan T.D."/>
            <person name="Marty A.J."/>
            <person name="Carmen J.C."/>
            <person name="Chen Z."/>
            <person name="Ding L."/>
            <person name="Gujja S."/>
            <person name="Magrini V."/>
            <person name="Misas E."/>
            <person name="Mitreva M."/>
            <person name="Priest M."/>
            <person name="Saif S."/>
            <person name="Whiston E.A."/>
            <person name="Young S."/>
            <person name="Zeng Q."/>
            <person name="Goldman W.E."/>
            <person name="Mardis E.R."/>
            <person name="Taylor J.W."/>
            <person name="McEwen J.G."/>
            <person name="Clay O.K."/>
            <person name="Klein B.S."/>
            <person name="Cuomo C.A."/>
        </authorList>
    </citation>
    <scope>NUCLEOTIDE SEQUENCE [LARGE SCALE GENOMIC DNA]</scope>
    <source>
        <strain evidence="19">UAMH 139</strain>
    </source>
</reference>
<dbReference type="GO" id="GO:0005576">
    <property type="term" value="C:extracellular region"/>
    <property type="evidence" value="ECO:0007669"/>
    <property type="project" value="UniProtKB-SubCell"/>
</dbReference>
<dbReference type="OrthoDB" id="1193027at2759"/>
<keyword evidence="12 15" id="KW-1015">Disulfide bond</keyword>
<evidence type="ECO:0000256" key="8">
    <source>
        <dbReference type="ARBA" id="ARBA00022723"/>
    </source>
</evidence>
<keyword evidence="4" id="KW-1003">Cell membrane</keyword>
<feature type="signal peptide" evidence="16">
    <location>
        <begin position="1"/>
        <end position="18"/>
    </location>
</feature>
<name>A0A0H1BB27_9EURO</name>
<feature type="chain" id="PRO_5005199305" description="CFEM domain-containing protein" evidence="16">
    <location>
        <begin position="19"/>
        <end position="248"/>
    </location>
</feature>
<evidence type="ECO:0000259" key="17">
    <source>
        <dbReference type="PROSITE" id="PS52012"/>
    </source>
</evidence>
<protein>
    <recommendedName>
        <fullName evidence="17">CFEM domain-containing protein</fullName>
    </recommendedName>
</protein>
<keyword evidence="8 15" id="KW-0479">Metal-binding</keyword>
<evidence type="ECO:0000256" key="2">
    <source>
        <dbReference type="ARBA" id="ARBA00004613"/>
    </source>
</evidence>
<evidence type="ECO:0000256" key="11">
    <source>
        <dbReference type="ARBA" id="ARBA00023136"/>
    </source>
</evidence>
<evidence type="ECO:0000313" key="18">
    <source>
        <dbReference type="EMBL" id="KLJ08580.1"/>
    </source>
</evidence>
<dbReference type="GO" id="GO:0098552">
    <property type="term" value="C:side of membrane"/>
    <property type="evidence" value="ECO:0007669"/>
    <property type="project" value="UniProtKB-KW"/>
</dbReference>
<evidence type="ECO:0000256" key="12">
    <source>
        <dbReference type="ARBA" id="ARBA00023157"/>
    </source>
</evidence>
<accession>A0A0H1BB27</accession>
<gene>
    <name evidence="18" type="ORF">EMPG_15986</name>
</gene>
<comment type="similarity">
    <text evidence="3">Belongs to the RBT5 family.</text>
</comment>
<dbReference type="PROSITE" id="PS52012">
    <property type="entry name" value="CFEM"/>
    <property type="match status" value="1"/>
</dbReference>
<feature type="disulfide bond" evidence="15">
    <location>
        <begin position="47"/>
        <end position="54"/>
    </location>
</feature>
<dbReference type="PROSITE" id="PS51257">
    <property type="entry name" value="PROKAR_LIPOPROTEIN"/>
    <property type="match status" value="1"/>
</dbReference>
<comment type="subcellular location">
    <subcellularLocation>
        <location evidence="1">Cell membrane</location>
        <topology evidence="1">Lipid-anchor</topology>
        <topology evidence="1">GPI-anchor</topology>
    </subcellularLocation>
    <subcellularLocation>
        <location evidence="2">Secreted</location>
    </subcellularLocation>
</comment>
<evidence type="ECO:0000256" key="4">
    <source>
        <dbReference type="ARBA" id="ARBA00022475"/>
    </source>
</evidence>
<dbReference type="Pfam" id="PF05730">
    <property type="entry name" value="CFEM"/>
    <property type="match status" value="1"/>
</dbReference>
<keyword evidence="6 15" id="KW-0349">Heme</keyword>
<feature type="domain" description="CFEM" evidence="17">
    <location>
        <begin position="2"/>
        <end position="115"/>
    </location>
</feature>
<keyword evidence="10 15" id="KW-0408">Iron</keyword>
<organism evidence="18 19">
    <name type="scientific">Blastomyces silverae</name>
    <dbReference type="NCBI Taxonomy" id="2060906"/>
    <lineage>
        <taxon>Eukaryota</taxon>
        <taxon>Fungi</taxon>
        <taxon>Dikarya</taxon>
        <taxon>Ascomycota</taxon>
        <taxon>Pezizomycotina</taxon>
        <taxon>Eurotiomycetes</taxon>
        <taxon>Eurotiomycetidae</taxon>
        <taxon>Onygenales</taxon>
        <taxon>Ajellomycetaceae</taxon>
        <taxon>Blastomyces</taxon>
    </lineage>
</organism>
<dbReference type="InterPro" id="IPR051735">
    <property type="entry name" value="CFEM_domain"/>
</dbReference>
<evidence type="ECO:0000256" key="10">
    <source>
        <dbReference type="ARBA" id="ARBA00023004"/>
    </source>
</evidence>
<dbReference type="Proteomes" id="UP000053573">
    <property type="component" value="Unassembled WGS sequence"/>
</dbReference>
<evidence type="ECO:0000256" key="6">
    <source>
        <dbReference type="ARBA" id="ARBA00022617"/>
    </source>
</evidence>
<evidence type="ECO:0000256" key="13">
    <source>
        <dbReference type="ARBA" id="ARBA00023180"/>
    </source>
</evidence>
<evidence type="ECO:0000313" key="19">
    <source>
        <dbReference type="Proteomes" id="UP000053573"/>
    </source>
</evidence>